<comment type="caution">
    <text evidence="2">The sequence shown here is derived from an EMBL/GenBank/DDBJ whole genome shotgun (WGS) entry which is preliminary data.</text>
</comment>
<feature type="transmembrane region" description="Helical" evidence="1">
    <location>
        <begin position="59"/>
        <end position="79"/>
    </location>
</feature>
<feature type="transmembrane region" description="Helical" evidence="1">
    <location>
        <begin position="170"/>
        <end position="188"/>
    </location>
</feature>
<dbReference type="EMBL" id="JAFNEN010000026">
    <property type="protein sequence ID" value="KAG8199644.1"/>
    <property type="molecule type" value="Genomic_DNA"/>
</dbReference>
<name>A0AAV6VV73_9ARAC</name>
<evidence type="ECO:0000256" key="1">
    <source>
        <dbReference type="SAM" id="Phobius"/>
    </source>
</evidence>
<keyword evidence="1" id="KW-0472">Membrane</keyword>
<dbReference type="Proteomes" id="UP000827092">
    <property type="component" value="Unassembled WGS sequence"/>
</dbReference>
<evidence type="ECO:0008006" key="4">
    <source>
        <dbReference type="Google" id="ProtNLM"/>
    </source>
</evidence>
<evidence type="ECO:0000313" key="2">
    <source>
        <dbReference type="EMBL" id="KAG8199644.1"/>
    </source>
</evidence>
<organism evidence="2 3">
    <name type="scientific">Oedothorax gibbosus</name>
    <dbReference type="NCBI Taxonomy" id="931172"/>
    <lineage>
        <taxon>Eukaryota</taxon>
        <taxon>Metazoa</taxon>
        <taxon>Ecdysozoa</taxon>
        <taxon>Arthropoda</taxon>
        <taxon>Chelicerata</taxon>
        <taxon>Arachnida</taxon>
        <taxon>Araneae</taxon>
        <taxon>Araneomorphae</taxon>
        <taxon>Entelegynae</taxon>
        <taxon>Araneoidea</taxon>
        <taxon>Linyphiidae</taxon>
        <taxon>Erigoninae</taxon>
        <taxon>Oedothorax</taxon>
    </lineage>
</organism>
<sequence length="189" mass="21209">MQFPSLITLSICLLVREFKNVLVAYRRQLMCLQLDSGNNLSLLNEYFHILKTLRYLKKVLSLPLLLLTVNAFISLYTALSYFLNNNSGVSTVLESVTNALTWCVVLVLVTLSCSGIPDNLLSIKMSAGNLIQQNKRNISNKEALFLLNRIEKSETVHLTAGGMVDIRKDFLLTAFGALFTYGLLIFNLK</sequence>
<accession>A0AAV6VV73</accession>
<gene>
    <name evidence="2" type="ORF">JTE90_009475</name>
</gene>
<feature type="transmembrane region" description="Helical" evidence="1">
    <location>
        <begin position="99"/>
        <end position="116"/>
    </location>
</feature>
<keyword evidence="1" id="KW-0812">Transmembrane</keyword>
<keyword evidence="3" id="KW-1185">Reference proteome</keyword>
<protein>
    <recommendedName>
        <fullName evidence="4">Gustatory receptor</fullName>
    </recommendedName>
</protein>
<reference evidence="2 3" key="1">
    <citation type="journal article" date="2022" name="Nat. Ecol. Evol.">
        <title>A masculinizing supergene underlies an exaggerated male reproductive morph in a spider.</title>
        <authorList>
            <person name="Hendrickx F."/>
            <person name="De Corte Z."/>
            <person name="Sonet G."/>
            <person name="Van Belleghem S.M."/>
            <person name="Kostlbacher S."/>
            <person name="Vangestel C."/>
        </authorList>
    </citation>
    <scope>NUCLEOTIDE SEQUENCE [LARGE SCALE GENOMIC DNA]</scope>
    <source>
        <strain evidence="2">W744_W776</strain>
    </source>
</reference>
<evidence type="ECO:0000313" key="3">
    <source>
        <dbReference type="Proteomes" id="UP000827092"/>
    </source>
</evidence>
<dbReference type="AlphaFoldDB" id="A0AAV6VV73"/>
<keyword evidence="1" id="KW-1133">Transmembrane helix</keyword>
<proteinExistence type="predicted"/>